<dbReference type="Gene3D" id="3.40.50.1820">
    <property type="entry name" value="alpha/beta hydrolase"/>
    <property type="match status" value="1"/>
</dbReference>
<evidence type="ECO:0000313" key="3">
    <source>
        <dbReference type="EMBL" id="KAF2007706.1"/>
    </source>
</evidence>
<evidence type="ECO:0000313" key="4">
    <source>
        <dbReference type="Proteomes" id="UP000799779"/>
    </source>
</evidence>
<organism evidence="3 4">
    <name type="scientific">Amniculicola lignicola CBS 123094</name>
    <dbReference type="NCBI Taxonomy" id="1392246"/>
    <lineage>
        <taxon>Eukaryota</taxon>
        <taxon>Fungi</taxon>
        <taxon>Dikarya</taxon>
        <taxon>Ascomycota</taxon>
        <taxon>Pezizomycotina</taxon>
        <taxon>Dothideomycetes</taxon>
        <taxon>Pleosporomycetidae</taxon>
        <taxon>Pleosporales</taxon>
        <taxon>Amniculicolaceae</taxon>
        <taxon>Amniculicola</taxon>
    </lineage>
</organism>
<keyword evidence="1 3" id="KW-0378">Hydrolase</keyword>
<dbReference type="OrthoDB" id="408631at2759"/>
<dbReference type="InterPro" id="IPR050300">
    <property type="entry name" value="GDXG_lipolytic_enzyme"/>
</dbReference>
<dbReference type="InterPro" id="IPR013094">
    <property type="entry name" value="AB_hydrolase_3"/>
</dbReference>
<evidence type="ECO:0000259" key="2">
    <source>
        <dbReference type="Pfam" id="PF07859"/>
    </source>
</evidence>
<name>A0A6A5X498_9PLEO</name>
<dbReference type="Pfam" id="PF07859">
    <property type="entry name" value="Abhydrolase_3"/>
    <property type="match status" value="1"/>
</dbReference>
<evidence type="ECO:0000256" key="1">
    <source>
        <dbReference type="ARBA" id="ARBA00022801"/>
    </source>
</evidence>
<dbReference type="EMBL" id="ML977556">
    <property type="protein sequence ID" value="KAF2007706.1"/>
    <property type="molecule type" value="Genomic_DNA"/>
</dbReference>
<protein>
    <submittedName>
        <fullName evidence="3">Alpha/beta-hydrolase</fullName>
    </submittedName>
</protein>
<feature type="domain" description="Alpha/beta hydrolase fold-3" evidence="2">
    <location>
        <begin position="106"/>
        <end position="312"/>
    </location>
</feature>
<keyword evidence="4" id="KW-1185">Reference proteome</keyword>
<gene>
    <name evidence="3" type="ORF">P154DRAFT_1033</name>
</gene>
<sequence>MAQQFWLMKKLSILPTLFQPTYDALFVPNIPFTYRWRLLALQPLTLLAAALTSPTWLFTNRYSIYNVPTPGGPRRCLVFLPPCSKKSKTQGAGVATTEKKRPLHIDIHGGAFAGGMPEHNARWCAHLSDQTGAVVISLSYRLAPRYPYPAAHDDIISIVHHLLSPSGPNLPCRAETTFNIDPHLITIGGSSAGGNLALSTCLSLASTRTTTNIIPPVAYIGFYPALDLRLHPDDKPRPPNFPKQDPLAFLIPLYDAYAGPIRAANMESVRLNPILGARDVGGLPREVFVAVAGIDILVDEQMRFVEGVRARIGEDEGEEGEGNESMGCKRIEGRVWEKGFHGWLELPSFVLEKERMEVFDASVEVVRRAHRRGGWDVDVL</sequence>
<dbReference type="GO" id="GO:0016787">
    <property type="term" value="F:hydrolase activity"/>
    <property type="evidence" value="ECO:0007669"/>
    <property type="project" value="UniProtKB-KW"/>
</dbReference>
<dbReference type="Proteomes" id="UP000799779">
    <property type="component" value="Unassembled WGS sequence"/>
</dbReference>
<dbReference type="AlphaFoldDB" id="A0A6A5X498"/>
<accession>A0A6A5X498</accession>
<reference evidence="3" key="1">
    <citation type="journal article" date="2020" name="Stud. Mycol.">
        <title>101 Dothideomycetes genomes: a test case for predicting lifestyles and emergence of pathogens.</title>
        <authorList>
            <person name="Haridas S."/>
            <person name="Albert R."/>
            <person name="Binder M."/>
            <person name="Bloem J."/>
            <person name="Labutti K."/>
            <person name="Salamov A."/>
            <person name="Andreopoulos B."/>
            <person name="Baker S."/>
            <person name="Barry K."/>
            <person name="Bills G."/>
            <person name="Bluhm B."/>
            <person name="Cannon C."/>
            <person name="Castanera R."/>
            <person name="Culley D."/>
            <person name="Daum C."/>
            <person name="Ezra D."/>
            <person name="Gonzalez J."/>
            <person name="Henrissat B."/>
            <person name="Kuo A."/>
            <person name="Liang C."/>
            <person name="Lipzen A."/>
            <person name="Lutzoni F."/>
            <person name="Magnuson J."/>
            <person name="Mondo S."/>
            <person name="Nolan M."/>
            <person name="Ohm R."/>
            <person name="Pangilinan J."/>
            <person name="Park H.-J."/>
            <person name="Ramirez L."/>
            <person name="Alfaro M."/>
            <person name="Sun H."/>
            <person name="Tritt A."/>
            <person name="Yoshinaga Y."/>
            <person name="Zwiers L.-H."/>
            <person name="Turgeon B."/>
            <person name="Goodwin S."/>
            <person name="Spatafora J."/>
            <person name="Crous P."/>
            <person name="Grigoriev I."/>
        </authorList>
    </citation>
    <scope>NUCLEOTIDE SEQUENCE</scope>
    <source>
        <strain evidence="3">CBS 123094</strain>
    </source>
</reference>
<dbReference type="PANTHER" id="PTHR48081">
    <property type="entry name" value="AB HYDROLASE SUPERFAMILY PROTEIN C4A8.06C"/>
    <property type="match status" value="1"/>
</dbReference>
<proteinExistence type="predicted"/>
<dbReference type="InterPro" id="IPR029058">
    <property type="entry name" value="AB_hydrolase_fold"/>
</dbReference>
<dbReference type="SUPFAM" id="SSF53474">
    <property type="entry name" value="alpha/beta-Hydrolases"/>
    <property type="match status" value="1"/>
</dbReference>